<proteinExistence type="predicted"/>
<organism evidence="1 2">
    <name type="scientific">Pyricularia oryzae</name>
    <name type="common">Rice blast fungus</name>
    <name type="synonym">Magnaporthe oryzae</name>
    <dbReference type="NCBI Taxonomy" id="318829"/>
    <lineage>
        <taxon>Eukaryota</taxon>
        <taxon>Fungi</taxon>
        <taxon>Dikarya</taxon>
        <taxon>Ascomycota</taxon>
        <taxon>Pezizomycotina</taxon>
        <taxon>Sordariomycetes</taxon>
        <taxon>Sordariomycetidae</taxon>
        <taxon>Magnaporthales</taxon>
        <taxon>Pyriculariaceae</taxon>
        <taxon>Pyricularia</taxon>
    </lineage>
</organism>
<evidence type="ECO:0000313" key="1">
    <source>
        <dbReference type="EMBL" id="QBZ56389.1"/>
    </source>
</evidence>
<evidence type="ECO:0000313" key="2">
    <source>
        <dbReference type="Proteomes" id="UP000294847"/>
    </source>
</evidence>
<gene>
    <name evidence="1" type="ORF">PoMZ_01295</name>
</gene>
<accession>A0A4P7N203</accession>
<protein>
    <submittedName>
        <fullName evidence="1">Uncharacterized protein</fullName>
    </submittedName>
</protein>
<dbReference type="AlphaFoldDB" id="A0A4P7N203"/>
<dbReference type="Proteomes" id="UP000294847">
    <property type="component" value="Chromosome 2"/>
</dbReference>
<dbReference type="EMBL" id="CP034205">
    <property type="protein sequence ID" value="QBZ56389.1"/>
    <property type="molecule type" value="Genomic_DNA"/>
</dbReference>
<reference evidence="1 2" key="1">
    <citation type="journal article" date="2019" name="Mol. Biol. Evol.">
        <title>Blast fungal genomes show frequent chromosomal changes, gene gains and losses, and effector gene turnover.</title>
        <authorList>
            <person name="Gomez Luciano L.B."/>
            <person name="Jason Tsai I."/>
            <person name="Chuma I."/>
            <person name="Tosa Y."/>
            <person name="Chen Y.H."/>
            <person name="Li J.Y."/>
            <person name="Li M.Y."/>
            <person name="Jade Lu M.Y."/>
            <person name="Nakayashiki H."/>
            <person name="Li W.H."/>
        </authorList>
    </citation>
    <scope>NUCLEOTIDE SEQUENCE [LARGE SCALE GENOMIC DNA]</scope>
    <source>
        <strain evidence="1">MZ5-1-6</strain>
    </source>
</reference>
<dbReference type="OMA" id="VREPTIN"/>
<sequence length="87" mass="9594">MGGPVPVREPTINLEATIDRNGKATGYRGFGVPHCRYGTVDQVVVGKQQLPMLWAKFRMVTIARSGQSNGPLVNKVCCGRGLLRRRR</sequence>
<name>A0A4P7N203_PYROR</name>